<dbReference type="Pfam" id="PF03381">
    <property type="entry name" value="CDC50"/>
    <property type="match status" value="1"/>
</dbReference>
<dbReference type="OrthoDB" id="340608at2759"/>
<evidence type="ECO:0000256" key="1">
    <source>
        <dbReference type="ARBA" id="ARBA00004370"/>
    </source>
</evidence>
<keyword evidence="3 9" id="KW-0812">Transmembrane</keyword>
<dbReference type="EMBL" id="MKHE01000031">
    <property type="protein sequence ID" value="OWK00595.1"/>
    <property type="molecule type" value="Genomic_DNA"/>
</dbReference>
<dbReference type="PANTHER" id="PTHR10926">
    <property type="entry name" value="CELL CYCLE CONTROL PROTEIN 50"/>
    <property type="match status" value="1"/>
</dbReference>
<protein>
    <recommendedName>
        <fullName evidence="7">Cell cycle control protein 50C</fullName>
    </recommendedName>
    <alternativeName>
        <fullName evidence="8">Transmembrane protein 30C</fullName>
    </alternativeName>
</protein>
<keyword evidence="11" id="KW-1185">Reference proteome</keyword>
<evidence type="ECO:0000256" key="7">
    <source>
        <dbReference type="ARBA" id="ARBA00023886"/>
    </source>
</evidence>
<dbReference type="PANTHER" id="PTHR10926:SF1">
    <property type="entry name" value="CELL CYCLE CONTROL PROTEIN 50C"/>
    <property type="match status" value="1"/>
</dbReference>
<evidence type="ECO:0000313" key="10">
    <source>
        <dbReference type="EMBL" id="OWK00595.1"/>
    </source>
</evidence>
<keyword evidence="4 9" id="KW-1133">Transmembrane helix</keyword>
<dbReference type="GO" id="GO:0005886">
    <property type="term" value="C:plasma membrane"/>
    <property type="evidence" value="ECO:0007669"/>
    <property type="project" value="TreeGrafter"/>
</dbReference>
<evidence type="ECO:0000256" key="6">
    <source>
        <dbReference type="ARBA" id="ARBA00023180"/>
    </source>
</evidence>
<proteinExistence type="inferred from homology"/>
<evidence type="ECO:0000313" key="11">
    <source>
        <dbReference type="Proteomes" id="UP000242450"/>
    </source>
</evidence>
<dbReference type="GO" id="GO:0005783">
    <property type="term" value="C:endoplasmic reticulum"/>
    <property type="evidence" value="ECO:0007669"/>
    <property type="project" value="TreeGrafter"/>
</dbReference>
<evidence type="ECO:0000256" key="2">
    <source>
        <dbReference type="ARBA" id="ARBA00009457"/>
    </source>
</evidence>
<sequence length="128" mass="14563">MGLEVGTAKPPNWPKPVYELDEEDPRNNGFINDDFIVWMRTAAFPTFKKLHRRLHRIDNFTEGLPADFPVSRFQGQKALVLSTLTWSGGSSLFLGLAYLVTGAVTLLAFFSMMAVHLKLKERKTFFLQ</sequence>
<name>A0A212C3N8_CEREH</name>
<dbReference type="InterPro" id="IPR005045">
    <property type="entry name" value="CDC50/LEM3_fam"/>
</dbReference>
<keyword evidence="5 9" id="KW-0472">Membrane</keyword>
<dbReference type="GO" id="GO:0005794">
    <property type="term" value="C:Golgi apparatus"/>
    <property type="evidence" value="ECO:0007669"/>
    <property type="project" value="TreeGrafter"/>
</dbReference>
<dbReference type="GO" id="GO:0045332">
    <property type="term" value="P:phospholipid translocation"/>
    <property type="evidence" value="ECO:0007669"/>
    <property type="project" value="TreeGrafter"/>
</dbReference>
<keyword evidence="6" id="KW-0325">Glycoprotein</keyword>
<reference evidence="10 11" key="1">
    <citation type="journal article" date="2018" name="Mol. Genet. Genomics">
        <title>The red deer Cervus elaphus genome CerEla1.0: sequencing, annotating, genes, and chromosomes.</title>
        <authorList>
            <person name="Bana N.A."/>
            <person name="Nyiri A."/>
            <person name="Nagy J."/>
            <person name="Frank K."/>
            <person name="Nagy T."/>
            <person name="Steger V."/>
            <person name="Schiller M."/>
            <person name="Lakatos P."/>
            <person name="Sugar L."/>
            <person name="Horn P."/>
            <person name="Barta E."/>
            <person name="Orosz L."/>
        </authorList>
    </citation>
    <scope>NUCLEOTIDE SEQUENCE [LARGE SCALE GENOMIC DNA]</scope>
    <source>
        <strain evidence="10">Hungarian</strain>
    </source>
</reference>
<organism evidence="10 11">
    <name type="scientific">Cervus elaphus hippelaphus</name>
    <name type="common">European red deer</name>
    <dbReference type="NCBI Taxonomy" id="46360"/>
    <lineage>
        <taxon>Eukaryota</taxon>
        <taxon>Metazoa</taxon>
        <taxon>Chordata</taxon>
        <taxon>Craniata</taxon>
        <taxon>Vertebrata</taxon>
        <taxon>Euteleostomi</taxon>
        <taxon>Mammalia</taxon>
        <taxon>Eutheria</taxon>
        <taxon>Laurasiatheria</taxon>
        <taxon>Artiodactyla</taxon>
        <taxon>Ruminantia</taxon>
        <taxon>Pecora</taxon>
        <taxon>Cervidae</taxon>
        <taxon>Cervinae</taxon>
        <taxon>Cervus</taxon>
    </lineage>
</organism>
<comment type="similarity">
    <text evidence="2">Belongs to the CDC50/LEM3 family.</text>
</comment>
<dbReference type="Proteomes" id="UP000242450">
    <property type="component" value="Chromosome 31"/>
</dbReference>
<comment type="caution">
    <text evidence="10">The sequence shown here is derived from an EMBL/GenBank/DDBJ whole genome shotgun (WGS) entry which is preliminary data.</text>
</comment>
<evidence type="ECO:0000256" key="3">
    <source>
        <dbReference type="ARBA" id="ARBA00022692"/>
    </source>
</evidence>
<evidence type="ECO:0000256" key="4">
    <source>
        <dbReference type="ARBA" id="ARBA00022989"/>
    </source>
</evidence>
<gene>
    <name evidence="10" type="ORF">Celaphus_00019516</name>
</gene>
<evidence type="ECO:0000256" key="8">
    <source>
        <dbReference type="ARBA" id="ARBA00032728"/>
    </source>
</evidence>
<comment type="subcellular location">
    <subcellularLocation>
        <location evidence="1">Membrane</location>
    </subcellularLocation>
</comment>
<accession>A0A212C3N8</accession>
<evidence type="ECO:0000256" key="9">
    <source>
        <dbReference type="SAM" id="Phobius"/>
    </source>
</evidence>
<evidence type="ECO:0000256" key="5">
    <source>
        <dbReference type="ARBA" id="ARBA00023136"/>
    </source>
</evidence>
<dbReference type="AlphaFoldDB" id="A0A212C3N8"/>
<feature type="transmembrane region" description="Helical" evidence="9">
    <location>
        <begin position="92"/>
        <end position="115"/>
    </location>
</feature>